<proteinExistence type="predicted"/>
<reference evidence="2 3" key="1">
    <citation type="submission" date="2014-08" db="EMBL/GenBank/DDBJ databases">
        <title>Complete genome of a marine bacteria Jeotgalibacillus malaysiensis.</title>
        <authorList>
            <person name="Yaakop A.S."/>
            <person name="Chan K.-G."/>
            <person name="Goh K.M."/>
        </authorList>
    </citation>
    <scope>NUCLEOTIDE SEQUENCE [LARGE SCALE GENOMIC DNA]</scope>
    <source>
        <strain evidence="2 3">D5</strain>
        <plasmid evidence="3">Plasmid</plasmid>
    </source>
</reference>
<dbReference type="BioCyc" id="JESP1508404:G14D9-13003-MONOMER"/>
<keyword evidence="2" id="KW-0614">Plasmid</keyword>
<dbReference type="HOGENOM" id="CLU_1319491_0_0_9"/>
<geneLocation type="plasmid" evidence="3"/>
<dbReference type="KEGG" id="jeo:JMA_37190"/>
<sequence length="208" mass="24944">MAKLLTTAEQMRKATRPEKRYYVSWYERGYTERNHNDRWEVPGKTHIKEVTASEYQRSNSKHSVDTVQVQVSFDEFTAFWKTSYEKRVLEFSQNQNLNTLKSAMFAVQQYGYIIDVKVEKLRFAHSQAKEMLTEMLQNEREGINNLIKYLENQKEKLLKEAEEEKRLKEERKKERAIKKAEREAKKAEKERLAKIAQMEKELEELKNQ</sequence>
<accession>A0A0B5AWD1</accession>
<protein>
    <submittedName>
        <fullName evidence="2">Uncharacterized protein</fullName>
    </submittedName>
</protein>
<name>A0A0B5AWD1_9BACL</name>
<organism evidence="2 3">
    <name type="scientific">Jeotgalibacillus malaysiensis</name>
    <dbReference type="NCBI Taxonomy" id="1508404"/>
    <lineage>
        <taxon>Bacteria</taxon>
        <taxon>Bacillati</taxon>
        <taxon>Bacillota</taxon>
        <taxon>Bacilli</taxon>
        <taxon>Bacillales</taxon>
        <taxon>Caryophanaceae</taxon>
        <taxon>Jeotgalibacillus</taxon>
    </lineage>
</organism>
<gene>
    <name evidence="2" type="ORF">JMA_37190</name>
</gene>
<dbReference type="AlphaFoldDB" id="A0A0B5AWD1"/>
<dbReference type="EMBL" id="CP009417">
    <property type="protein sequence ID" value="AJD93037.1"/>
    <property type="molecule type" value="Genomic_DNA"/>
</dbReference>
<evidence type="ECO:0000256" key="1">
    <source>
        <dbReference type="SAM" id="MobiDB-lite"/>
    </source>
</evidence>
<feature type="region of interest" description="Disordered" evidence="1">
    <location>
        <begin position="164"/>
        <end position="190"/>
    </location>
</feature>
<evidence type="ECO:0000313" key="3">
    <source>
        <dbReference type="Proteomes" id="UP000031449"/>
    </source>
</evidence>
<keyword evidence="3" id="KW-1185">Reference proteome</keyword>
<evidence type="ECO:0000313" key="2">
    <source>
        <dbReference type="EMBL" id="AJD93037.1"/>
    </source>
</evidence>
<dbReference type="Proteomes" id="UP000031449">
    <property type="component" value="Plasmid unnamed"/>
</dbReference>